<dbReference type="PANTHER" id="PTHR31954:SF1">
    <property type="entry name" value="CILIA- AND FLAGELLA-ASSOCIATED PROTEIN 157"/>
    <property type="match status" value="1"/>
</dbReference>
<dbReference type="EMBL" id="JAIFRP010000007">
    <property type="protein sequence ID" value="KAK2587378.1"/>
    <property type="molecule type" value="Genomic_DNA"/>
</dbReference>
<comment type="caution">
    <text evidence="9">The sequence shown here is derived from an EMBL/GenBank/DDBJ whole genome shotgun (WGS) entry which is preliminary data.</text>
</comment>
<evidence type="ECO:0000256" key="7">
    <source>
        <dbReference type="SAM" id="Coils"/>
    </source>
</evidence>
<evidence type="ECO:0000256" key="1">
    <source>
        <dbReference type="ARBA" id="ARBA00004138"/>
    </source>
</evidence>
<dbReference type="Proteomes" id="UP001258017">
    <property type="component" value="Unassembled WGS sequence"/>
</dbReference>
<evidence type="ECO:0000313" key="9">
    <source>
        <dbReference type="EMBL" id="KAK2587378.1"/>
    </source>
</evidence>
<sequence>MVDLEKDKGNISLPPSLQSPGPKQAKRKTRDETMIINMQKAFYDLKINEIHTRIERLQERNDDLINDHEGTALLLTTTDLETAEDIAQITQQLFSEVSQLEELKKKLDTLEKAIIDDKLAHIEKVNSINDKYAKKRLELISELKPINAKTNVLEDYRKSQVALQEKLENINNYMLKEEEKVNQQIHQINLKFKIDREKLKKDMYNRLLDLAGTFQIEISKCIQEPIHKLIRENIMLNTSLTQITNASLNKKEIFKKSKHTKDLLLKKNKYSYLTTKFNIKISKVQDRLLKSLKEVHEGRKQCLDGFNTFNIHDEGDKHLTDREFAQEQTCNYEMHVRELEVMLYREQVKLRTAKYLQHRTQCKLKKCVETLYDVKYAVICALKMVSSDPFLAQMDSKSLFLYLQDIILEGQTYMSNIIANSVESIPQSTNVYDHGDLGFEPVHIDLKKPTQILEERAFTSIMPEPLSITKLEEQSKEALTEGKSSTIFETSIVQDSTEEKYSVMEESISEELENLEITNSESSIDILED</sequence>
<evidence type="ECO:0000256" key="6">
    <source>
        <dbReference type="ARBA" id="ARBA00023273"/>
    </source>
</evidence>
<comment type="subcellular location">
    <subcellularLocation>
        <location evidence="1">Cell projection</location>
        <location evidence="1">Cilium</location>
    </subcellularLocation>
</comment>
<evidence type="ECO:0000256" key="3">
    <source>
        <dbReference type="ARBA" id="ARBA00014087"/>
    </source>
</evidence>
<comment type="similarity">
    <text evidence="2">Belongs to the CFAP157 family.</text>
</comment>
<name>A0AAD9RXP2_9HYME</name>
<reference evidence="9" key="1">
    <citation type="submission" date="2021-08" db="EMBL/GenBank/DDBJ databases">
        <authorList>
            <person name="Misof B."/>
            <person name="Oliver O."/>
            <person name="Podsiadlowski L."/>
            <person name="Donath A."/>
            <person name="Peters R."/>
            <person name="Mayer C."/>
            <person name="Rust J."/>
            <person name="Gunkel S."/>
            <person name="Lesny P."/>
            <person name="Martin S."/>
            <person name="Oeyen J.P."/>
            <person name="Petersen M."/>
            <person name="Panagiotis P."/>
            <person name="Wilbrandt J."/>
            <person name="Tanja T."/>
        </authorList>
    </citation>
    <scope>NUCLEOTIDE SEQUENCE</scope>
    <source>
        <strain evidence="9">GBR_01_08_01A</strain>
        <tissue evidence="9">Thorax + abdomen</tissue>
    </source>
</reference>
<keyword evidence="5" id="KW-0969">Cilium</keyword>
<evidence type="ECO:0000256" key="2">
    <source>
        <dbReference type="ARBA" id="ARBA00010841"/>
    </source>
</evidence>
<keyword evidence="6" id="KW-0966">Cell projection</keyword>
<gene>
    <name evidence="9" type="ORF">KPH14_003095</name>
</gene>
<keyword evidence="4 7" id="KW-0175">Coiled coil</keyword>
<organism evidence="9 10">
    <name type="scientific">Odynerus spinipes</name>
    <dbReference type="NCBI Taxonomy" id="1348599"/>
    <lineage>
        <taxon>Eukaryota</taxon>
        <taxon>Metazoa</taxon>
        <taxon>Ecdysozoa</taxon>
        <taxon>Arthropoda</taxon>
        <taxon>Hexapoda</taxon>
        <taxon>Insecta</taxon>
        <taxon>Pterygota</taxon>
        <taxon>Neoptera</taxon>
        <taxon>Endopterygota</taxon>
        <taxon>Hymenoptera</taxon>
        <taxon>Apocrita</taxon>
        <taxon>Aculeata</taxon>
        <taxon>Vespoidea</taxon>
        <taxon>Vespidae</taxon>
        <taxon>Eumeninae</taxon>
        <taxon>Odynerus</taxon>
    </lineage>
</organism>
<protein>
    <recommendedName>
        <fullName evidence="3">Cilia- and flagella-associated protein 157</fullName>
    </recommendedName>
</protein>
<dbReference type="AlphaFoldDB" id="A0AAD9RXP2"/>
<evidence type="ECO:0000256" key="5">
    <source>
        <dbReference type="ARBA" id="ARBA00023069"/>
    </source>
</evidence>
<feature type="region of interest" description="Disordered" evidence="8">
    <location>
        <begin position="1"/>
        <end position="30"/>
    </location>
</feature>
<dbReference type="GO" id="GO:0036064">
    <property type="term" value="C:ciliary basal body"/>
    <property type="evidence" value="ECO:0007669"/>
    <property type="project" value="TreeGrafter"/>
</dbReference>
<evidence type="ECO:0000256" key="4">
    <source>
        <dbReference type="ARBA" id="ARBA00023054"/>
    </source>
</evidence>
<feature type="coiled-coil region" evidence="7">
    <location>
        <begin position="47"/>
        <end position="120"/>
    </location>
</feature>
<keyword evidence="10" id="KW-1185">Reference proteome</keyword>
<reference evidence="9" key="2">
    <citation type="journal article" date="2023" name="Commun. Biol.">
        <title>Intrasexual cuticular hydrocarbon dimorphism in a wasp sheds light on hydrocarbon biosynthesis genes in Hymenoptera.</title>
        <authorList>
            <person name="Moris V.C."/>
            <person name="Podsiadlowski L."/>
            <person name="Martin S."/>
            <person name="Oeyen J.P."/>
            <person name="Donath A."/>
            <person name="Petersen M."/>
            <person name="Wilbrandt J."/>
            <person name="Misof B."/>
            <person name="Liedtke D."/>
            <person name="Thamm M."/>
            <person name="Scheiner R."/>
            <person name="Schmitt T."/>
            <person name="Niehuis O."/>
        </authorList>
    </citation>
    <scope>NUCLEOTIDE SEQUENCE</scope>
    <source>
        <strain evidence="9">GBR_01_08_01A</strain>
    </source>
</reference>
<accession>A0AAD9RXP2</accession>
<evidence type="ECO:0000313" key="10">
    <source>
        <dbReference type="Proteomes" id="UP001258017"/>
    </source>
</evidence>
<dbReference type="InterPro" id="IPR038844">
    <property type="entry name" value="CFAP157"/>
</dbReference>
<dbReference type="GO" id="GO:0008017">
    <property type="term" value="F:microtubule binding"/>
    <property type="evidence" value="ECO:0007669"/>
    <property type="project" value="TreeGrafter"/>
</dbReference>
<dbReference type="PANTHER" id="PTHR31954">
    <property type="entry name" value="CILIA- AND FLAGELLA-ASSOCIATED PROTEIN 157"/>
    <property type="match status" value="1"/>
</dbReference>
<evidence type="ECO:0000256" key="8">
    <source>
        <dbReference type="SAM" id="MobiDB-lite"/>
    </source>
</evidence>
<proteinExistence type="inferred from homology"/>